<feature type="non-terminal residue" evidence="1">
    <location>
        <position position="1"/>
    </location>
</feature>
<organism evidence="1 2">
    <name type="scientific">Furculomyces boomerangus</name>
    <dbReference type="NCBI Taxonomy" id="61424"/>
    <lineage>
        <taxon>Eukaryota</taxon>
        <taxon>Fungi</taxon>
        <taxon>Fungi incertae sedis</taxon>
        <taxon>Zoopagomycota</taxon>
        <taxon>Kickxellomycotina</taxon>
        <taxon>Harpellomycetes</taxon>
        <taxon>Harpellales</taxon>
        <taxon>Harpellaceae</taxon>
        <taxon>Furculomyces</taxon>
    </lineage>
</organism>
<dbReference type="Proteomes" id="UP000245699">
    <property type="component" value="Unassembled WGS sequence"/>
</dbReference>
<name>A0A2T9Y3F0_9FUNG</name>
<accession>A0A2T9Y3F0</accession>
<evidence type="ECO:0000313" key="1">
    <source>
        <dbReference type="EMBL" id="PVU86876.1"/>
    </source>
</evidence>
<dbReference type="AlphaFoldDB" id="A0A2T9Y3F0"/>
<protein>
    <submittedName>
        <fullName evidence="1">Uncharacterized protein</fullName>
    </submittedName>
</protein>
<keyword evidence="2" id="KW-1185">Reference proteome</keyword>
<gene>
    <name evidence="1" type="ORF">BB559_006361</name>
</gene>
<proteinExistence type="predicted"/>
<dbReference type="EMBL" id="MBFT01000829">
    <property type="protein sequence ID" value="PVU86876.1"/>
    <property type="molecule type" value="Genomic_DNA"/>
</dbReference>
<reference evidence="1 2" key="1">
    <citation type="journal article" date="2018" name="MBio">
        <title>Comparative Genomics Reveals the Core Gene Toolbox for the Fungus-Insect Symbiosis.</title>
        <authorList>
            <person name="Wang Y."/>
            <person name="Stata M."/>
            <person name="Wang W."/>
            <person name="Stajich J.E."/>
            <person name="White M.M."/>
            <person name="Moncalvo J.M."/>
        </authorList>
    </citation>
    <scope>NUCLEOTIDE SEQUENCE [LARGE SCALE GENOMIC DNA]</scope>
    <source>
        <strain evidence="1 2">AUS-77-4</strain>
    </source>
</reference>
<comment type="caution">
    <text evidence="1">The sequence shown here is derived from an EMBL/GenBank/DDBJ whole genome shotgun (WGS) entry which is preliminary data.</text>
</comment>
<evidence type="ECO:0000313" key="2">
    <source>
        <dbReference type="Proteomes" id="UP000245699"/>
    </source>
</evidence>
<sequence length="93" mass="10214">FKDHYKLNHPALGSYEAVAPLSVHLMVFCVDWSAPRHSSYAIPHRTLPRGIEPIESPSNMDTAGIEPTTSDYLSQASDFAQESNPGSCELNLV</sequence>